<evidence type="ECO:0000313" key="3">
    <source>
        <dbReference type="Proteomes" id="UP000298138"/>
    </source>
</evidence>
<feature type="compositionally biased region" description="Polar residues" evidence="1">
    <location>
        <begin position="1"/>
        <end position="10"/>
    </location>
</feature>
<dbReference type="AlphaFoldDB" id="A0A4S2MVI0"/>
<dbReference type="Proteomes" id="UP000298138">
    <property type="component" value="Unassembled WGS sequence"/>
</dbReference>
<protein>
    <submittedName>
        <fullName evidence="2">Uncharacterized protein</fullName>
    </submittedName>
</protein>
<proteinExistence type="predicted"/>
<reference evidence="2 3" key="1">
    <citation type="submission" date="2019-04" db="EMBL/GenBank/DDBJ databases">
        <title>Comparative genomics and transcriptomics to analyze fruiting body development in filamentous ascomycetes.</title>
        <authorList>
            <consortium name="DOE Joint Genome Institute"/>
            <person name="Lutkenhaus R."/>
            <person name="Traeger S."/>
            <person name="Breuer J."/>
            <person name="Kuo A."/>
            <person name="Lipzen A."/>
            <person name="Pangilinan J."/>
            <person name="Dilworth D."/>
            <person name="Sandor L."/>
            <person name="Poggeler S."/>
            <person name="Barry K."/>
            <person name="Grigoriev I.V."/>
            <person name="Nowrousian M."/>
        </authorList>
    </citation>
    <scope>NUCLEOTIDE SEQUENCE [LARGE SCALE GENOMIC DNA]</scope>
    <source>
        <strain evidence="2 3">CBS 389.68</strain>
    </source>
</reference>
<feature type="region of interest" description="Disordered" evidence="1">
    <location>
        <begin position="1"/>
        <end position="54"/>
    </location>
</feature>
<dbReference type="EMBL" id="ML220124">
    <property type="protein sequence ID" value="TGZ80581.1"/>
    <property type="molecule type" value="Genomic_DNA"/>
</dbReference>
<keyword evidence="3" id="KW-1185">Reference proteome</keyword>
<evidence type="ECO:0000256" key="1">
    <source>
        <dbReference type="SAM" id="MobiDB-lite"/>
    </source>
</evidence>
<evidence type="ECO:0000313" key="2">
    <source>
        <dbReference type="EMBL" id="TGZ80581.1"/>
    </source>
</evidence>
<gene>
    <name evidence="2" type="ORF">EX30DRAFT_341511</name>
</gene>
<feature type="region of interest" description="Disordered" evidence="1">
    <location>
        <begin position="66"/>
        <end position="85"/>
    </location>
</feature>
<name>A0A4S2MVI0_9PEZI</name>
<feature type="compositionally biased region" description="Basic and acidic residues" evidence="1">
    <location>
        <begin position="13"/>
        <end position="33"/>
    </location>
</feature>
<organism evidence="2 3">
    <name type="scientific">Ascodesmis nigricans</name>
    <dbReference type="NCBI Taxonomy" id="341454"/>
    <lineage>
        <taxon>Eukaryota</taxon>
        <taxon>Fungi</taxon>
        <taxon>Dikarya</taxon>
        <taxon>Ascomycota</taxon>
        <taxon>Pezizomycotina</taxon>
        <taxon>Pezizomycetes</taxon>
        <taxon>Pezizales</taxon>
        <taxon>Ascodesmidaceae</taxon>
        <taxon>Ascodesmis</taxon>
    </lineage>
</organism>
<dbReference type="InParanoid" id="A0A4S2MVI0"/>
<sequence>MPRLPSSETVCPNHRDRLGEGSHILTRLEDLKPAKPPPAKRTSLTPHRPHAPHATIVIRPPLSLAPIPAAAAPPPPPQSSRPILTSPMWCASSGLPGLILRCEATRGELSSSRLC</sequence>
<accession>A0A4S2MVI0</accession>